<evidence type="ECO:0000313" key="2">
    <source>
        <dbReference type="Proteomes" id="UP000829447"/>
    </source>
</evidence>
<dbReference type="Proteomes" id="UP000829447">
    <property type="component" value="Linkage Group LG3"/>
</dbReference>
<keyword evidence="2" id="KW-1185">Reference proteome</keyword>
<accession>A0ACC5WCJ4</accession>
<sequence>MAYAGDRLYNEVIRRKMGDLASKVRAREIIAYLPCLTLSDREEIEAKRETAGNYCAIMVLLDNLRRRENWPDQFISALRTCEQWALADELSEAYDRIRGIHTQRTATAAASAPVLPAASVSPAAPPAPAPAPAAAAPSPAPSPAEASATVTTATIHSVPHSTPPLLTPSLEASAQSATPSPISSPPGPYPNIAAPALTEAPALVSAPDGPVHPPPESAHHAEPPLSVLAPDARPPSPVSAPTLTPSIGQSEVPVNSRETSKLGISGASAPINSPPESCSNIASPALTEDPALEVSVQPPRGPAHPDEPPLLVLAPNAMPPSPVSAPKVTPSVGKSEVPAGSRETPTLGISGGLTNTAPSGPSSVAAPALPTNLTSTSSQVNKPATTSQSSASPEKSKVPVAVVESSRSVKHPVQDTNPPGTVLAPDSQNNPTVNQVVERVHPAVSPNCQTQETSQGTAQASSSASTDAVAGCLSNFTAENENFSKPGVLRGEEPYSVSSDQLQISNMTTEHSPIQPARPQAVSNPHRAEEPVDGSVSVTTDDLMISSSPTTVPTQRVSDPIAPVPKIIPRAVENSFPEGDSNSYPHQPVEDHYESFCQSLQTEPETRVHIVEVSEGPSIQNLNGQPPSMVGATAIGLSRNSESEGLVQSVSEHEPSWHIQGSSQCIKGNNASDLASPAAGLTTYAEPAPANFQESELNASGQINLPRSEQREESQGALHRFLSKPQLIAAAAVGISAVFVAWRLKY</sequence>
<name>A0ACC5WCJ4_PANGG</name>
<comment type="caution">
    <text evidence="1">The sequence shown here is derived from an EMBL/GenBank/DDBJ whole genome shotgun (WGS) entry which is preliminary data.</text>
</comment>
<proteinExistence type="predicted"/>
<gene>
    <name evidence="1" type="ORF">PGIGA_G00189520</name>
</gene>
<protein>
    <submittedName>
        <fullName evidence="1">Uncharacterized protein</fullName>
    </submittedName>
</protein>
<evidence type="ECO:0000313" key="1">
    <source>
        <dbReference type="EMBL" id="MCI4376535.1"/>
    </source>
</evidence>
<organism evidence="1 2">
    <name type="scientific">Pangasianodon gigas</name>
    <name type="common">Mekong giant catfish</name>
    <name type="synonym">Pangasius gigas</name>
    <dbReference type="NCBI Taxonomy" id="30993"/>
    <lineage>
        <taxon>Eukaryota</taxon>
        <taxon>Metazoa</taxon>
        <taxon>Chordata</taxon>
        <taxon>Craniata</taxon>
        <taxon>Vertebrata</taxon>
        <taxon>Euteleostomi</taxon>
        <taxon>Actinopterygii</taxon>
        <taxon>Neopterygii</taxon>
        <taxon>Teleostei</taxon>
        <taxon>Ostariophysi</taxon>
        <taxon>Siluriformes</taxon>
        <taxon>Pangasiidae</taxon>
        <taxon>Pangasianodon</taxon>
    </lineage>
</organism>
<reference evidence="1 2" key="1">
    <citation type="journal article" date="2022" name="bioRxiv">
        <title>An ancient truncated duplication of the anti-Mullerian hormone receptor type 2 gene is a potential conserved master sex determinant in the Pangasiidae catfish family.</title>
        <authorList>
            <person name="Wen M."/>
            <person name="Pan Q."/>
            <person name="Jouanno E."/>
            <person name="Montfort J."/>
            <person name="Zahm M."/>
            <person name="Cabau C."/>
            <person name="Klopp C."/>
            <person name="Iampietro C."/>
            <person name="Roques C."/>
            <person name="Bouchez O."/>
            <person name="Castinel A."/>
            <person name="Donnadieu C."/>
            <person name="Parrinello H."/>
            <person name="Poncet C."/>
            <person name="Belmonte E."/>
            <person name="Gautier V."/>
            <person name="Avarre J.-C."/>
            <person name="Dugue R."/>
            <person name="Gustiano R."/>
            <person name="Ha T.T.T."/>
            <person name="Campet M."/>
            <person name="Sriphairoj K."/>
            <person name="Ribolli J."/>
            <person name="de Almeida F.L."/>
            <person name="Desvignes T."/>
            <person name="Postlethwait J.H."/>
            <person name="Bucao C.F."/>
            <person name="Robinson-Rechavi M."/>
            <person name="Bobe J."/>
            <person name="Herpin A."/>
            <person name="Guiguen Y."/>
        </authorList>
    </citation>
    <scope>NUCLEOTIDE SEQUENCE [LARGE SCALE GENOMIC DNA]</scope>
    <source>
        <strain evidence="1">YG-Dec2019</strain>
    </source>
</reference>
<dbReference type="EMBL" id="CM040456">
    <property type="protein sequence ID" value="MCI4376535.1"/>
    <property type="molecule type" value="Genomic_DNA"/>
</dbReference>